<evidence type="ECO:0000256" key="2">
    <source>
        <dbReference type="ARBA" id="ARBA00007776"/>
    </source>
</evidence>
<keyword evidence="5" id="KW-0133">Cell shape</keyword>
<protein>
    <submittedName>
        <fullName evidence="9">Rod shape-determining protein MreD</fullName>
    </submittedName>
</protein>
<keyword evidence="4 8" id="KW-0812">Transmembrane</keyword>
<feature type="transmembrane region" description="Helical" evidence="8">
    <location>
        <begin position="56"/>
        <end position="89"/>
    </location>
</feature>
<keyword evidence="3" id="KW-1003">Cell membrane</keyword>
<evidence type="ECO:0000256" key="1">
    <source>
        <dbReference type="ARBA" id="ARBA00004651"/>
    </source>
</evidence>
<organism evidence="9 10">
    <name type="scientific">Banduia mediterranea</name>
    <dbReference type="NCBI Taxonomy" id="3075609"/>
    <lineage>
        <taxon>Bacteria</taxon>
        <taxon>Pseudomonadati</taxon>
        <taxon>Pseudomonadota</taxon>
        <taxon>Gammaproteobacteria</taxon>
        <taxon>Nevskiales</taxon>
        <taxon>Algiphilaceae</taxon>
        <taxon>Banduia</taxon>
    </lineage>
</organism>
<sequence length="162" mass="17955">MTTSIRSQYLMLIPALILALVLQTIALPPLLSAMRPSWVALILGYWAYRSNGVGLLLPSAAAGLCLDVMFNTALGTHVVALTVVVYATLKLRGFLYLSPLWQTTLIQAPIWLLYSFILFWADGATLHAAAPLARWLPVISTTVLWPLMFLILQLLRPVTRPR</sequence>
<feature type="transmembrane region" description="Helical" evidence="8">
    <location>
        <begin position="135"/>
        <end position="155"/>
    </location>
</feature>
<proteinExistence type="inferred from homology"/>
<evidence type="ECO:0000256" key="4">
    <source>
        <dbReference type="ARBA" id="ARBA00022692"/>
    </source>
</evidence>
<dbReference type="Proteomes" id="UP001254608">
    <property type="component" value="Unassembled WGS sequence"/>
</dbReference>
<comment type="caution">
    <text evidence="9">The sequence shown here is derived from an EMBL/GenBank/DDBJ whole genome shotgun (WGS) entry which is preliminary data.</text>
</comment>
<evidence type="ECO:0000313" key="9">
    <source>
        <dbReference type="EMBL" id="MDT0497456.1"/>
    </source>
</evidence>
<evidence type="ECO:0000313" key="10">
    <source>
        <dbReference type="Proteomes" id="UP001254608"/>
    </source>
</evidence>
<dbReference type="InterPro" id="IPR026034">
    <property type="entry name" value="MreD_proteobac"/>
</dbReference>
<evidence type="ECO:0000256" key="3">
    <source>
        <dbReference type="ARBA" id="ARBA00022475"/>
    </source>
</evidence>
<gene>
    <name evidence="9" type="primary">mreD</name>
    <name evidence="9" type="ORF">RM530_08775</name>
</gene>
<keyword evidence="7 8" id="KW-0472">Membrane</keyword>
<evidence type="ECO:0000256" key="6">
    <source>
        <dbReference type="ARBA" id="ARBA00022989"/>
    </source>
</evidence>
<dbReference type="NCBIfam" id="TIGR03426">
    <property type="entry name" value="shape_MreD"/>
    <property type="match status" value="1"/>
</dbReference>
<evidence type="ECO:0000256" key="7">
    <source>
        <dbReference type="ARBA" id="ARBA00023136"/>
    </source>
</evidence>
<dbReference type="RefSeq" id="WP_311364847.1">
    <property type="nucleotide sequence ID" value="NZ_JAVRIC010000010.1"/>
</dbReference>
<comment type="subcellular location">
    <subcellularLocation>
        <location evidence="1">Cell membrane</location>
        <topology evidence="1">Multi-pass membrane protein</topology>
    </subcellularLocation>
</comment>
<dbReference type="PANTHER" id="PTHR37484:SF1">
    <property type="entry name" value="ROD SHAPE-DETERMINING PROTEIN MRED"/>
    <property type="match status" value="1"/>
</dbReference>
<name>A0ABU2WHW1_9GAMM</name>
<keyword evidence="6 8" id="KW-1133">Transmembrane helix</keyword>
<comment type="similarity">
    <text evidence="2">Belongs to the MreD family.</text>
</comment>
<dbReference type="InterPro" id="IPR007227">
    <property type="entry name" value="Cell_shape_determining_MreD"/>
</dbReference>
<evidence type="ECO:0000256" key="8">
    <source>
        <dbReference type="SAM" id="Phobius"/>
    </source>
</evidence>
<keyword evidence="10" id="KW-1185">Reference proteome</keyword>
<evidence type="ECO:0000256" key="5">
    <source>
        <dbReference type="ARBA" id="ARBA00022960"/>
    </source>
</evidence>
<accession>A0ABU2WHW1</accession>
<dbReference type="PANTHER" id="PTHR37484">
    <property type="entry name" value="ROD SHAPE-DETERMINING PROTEIN MRED"/>
    <property type="match status" value="1"/>
</dbReference>
<dbReference type="Pfam" id="PF04093">
    <property type="entry name" value="MreD"/>
    <property type="match status" value="1"/>
</dbReference>
<dbReference type="EMBL" id="JAVRIC010000010">
    <property type="protein sequence ID" value="MDT0497456.1"/>
    <property type="molecule type" value="Genomic_DNA"/>
</dbReference>
<reference evidence="9 10" key="1">
    <citation type="submission" date="2023-09" db="EMBL/GenBank/DDBJ databases">
        <authorList>
            <person name="Rey-Velasco X."/>
        </authorList>
    </citation>
    <scope>NUCLEOTIDE SEQUENCE [LARGE SCALE GENOMIC DNA]</scope>
    <source>
        <strain evidence="9 10">W345</strain>
    </source>
</reference>